<evidence type="ECO:0000313" key="6">
    <source>
        <dbReference type="Proteomes" id="UP001474421"/>
    </source>
</evidence>
<dbReference type="PANTHER" id="PTHR14166">
    <property type="entry name" value="SLIT-ROBO RHO GTPASE ACTIVATING PROTEIN"/>
    <property type="match status" value="1"/>
</dbReference>
<feature type="compositionally biased region" description="Low complexity" evidence="3">
    <location>
        <begin position="17"/>
        <end position="26"/>
    </location>
</feature>
<keyword evidence="1 2" id="KW-0175">Coiled coil</keyword>
<proteinExistence type="predicted"/>
<gene>
    <name evidence="5" type="ORF">NXF25_004871</name>
</gene>
<dbReference type="Gene3D" id="1.20.1270.60">
    <property type="entry name" value="Arfaptin homology (AH) domain/BAR domain"/>
    <property type="match status" value="1"/>
</dbReference>
<feature type="domain" description="F-BAR" evidence="4">
    <location>
        <begin position="31"/>
        <end position="204"/>
    </location>
</feature>
<dbReference type="Pfam" id="PF00611">
    <property type="entry name" value="FCH"/>
    <property type="match status" value="1"/>
</dbReference>
<dbReference type="InterPro" id="IPR027267">
    <property type="entry name" value="AH/BAR_dom_sf"/>
</dbReference>
<sequence length="488" mass="54742">MTEANNKRKAESRDEIQIGQDDQQGQAKNTKKAGKLLVEQFKCLEQQSESRLQLLQDLQEFFRRKAEIELEYSRNLEKLAERFSSKIRSSREHHQFKKDQHLLSPVNCWYLVLTQTRRESRDHATLNDIFMNNVIVRLSQISEDVIRLFKKSKEIGLQMHEELLKVTNELYTVMKTYHMYHAESISAESKLKEAEKQEEKQFNKAGDISVNLLRHEDRPQRRSSVKKIEKMKEKVSPQSMVSASPAIRGHPGRSAVAALRGIPALPPPAVRWGFPGPYPAWRPFPSVRLRGEAGPPPAVRWDHPGPYRARRLLSLVRLRGEAGPPCIPAGADHRVFHRAARRLPGSVGCRPHPPVPVRMSSSRELDMRPLLPCLLLKKRGESATAAGSGLAETPLLIADGVCWVMALELSPPSSGGWLCHSSRVCAGSVLGIRPLDDPADYSGNTGNWVPRLAPTTWVFLVAAPGLLHEAYHLSAVAVECLPHPDVPP</sequence>
<dbReference type="Proteomes" id="UP001474421">
    <property type="component" value="Unassembled WGS sequence"/>
</dbReference>
<dbReference type="PROSITE" id="PS51741">
    <property type="entry name" value="F_BAR"/>
    <property type="match status" value="1"/>
</dbReference>
<dbReference type="SMART" id="SM00055">
    <property type="entry name" value="FCH"/>
    <property type="match status" value="1"/>
</dbReference>
<feature type="compositionally biased region" description="Basic and acidic residues" evidence="3">
    <location>
        <begin position="1"/>
        <end position="16"/>
    </location>
</feature>
<dbReference type="InterPro" id="IPR051627">
    <property type="entry name" value="SLIT-ROBO_RhoGAP"/>
</dbReference>
<protein>
    <submittedName>
        <fullName evidence="5">SLIT-ROBO Rho GTPase-activating protein 3</fullName>
    </submittedName>
</protein>
<evidence type="ECO:0000256" key="2">
    <source>
        <dbReference type="PROSITE-ProRule" id="PRU01077"/>
    </source>
</evidence>
<reference evidence="5 6" key="1">
    <citation type="journal article" date="2024" name="Proc. Natl. Acad. Sci. U.S.A.">
        <title>The genetic regulatory architecture and epigenomic basis for age-related changes in rattlesnake venom.</title>
        <authorList>
            <person name="Hogan M.P."/>
            <person name="Holding M.L."/>
            <person name="Nystrom G.S."/>
            <person name="Colston T.J."/>
            <person name="Bartlett D.A."/>
            <person name="Mason A.J."/>
            <person name="Ellsworth S.A."/>
            <person name="Rautsaw R.M."/>
            <person name="Lawrence K.C."/>
            <person name="Strickland J.L."/>
            <person name="He B."/>
            <person name="Fraser P."/>
            <person name="Margres M.J."/>
            <person name="Gilbert D.M."/>
            <person name="Gibbs H.L."/>
            <person name="Parkinson C.L."/>
            <person name="Rokyta D.R."/>
        </authorList>
    </citation>
    <scope>NUCLEOTIDE SEQUENCE [LARGE SCALE GENOMIC DNA]</scope>
    <source>
        <strain evidence="5">DRR0105</strain>
    </source>
</reference>
<dbReference type="InterPro" id="IPR001060">
    <property type="entry name" value="FCH_dom"/>
</dbReference>
<evidence type="ECO:0000313" key="5">
    <source>
        <dbReference type="EMBL" id="KAK9406097.1"/>
    </source>
</evidence>
<dbReference type="InterPro" id="IPR031160">
    <property type="entry name" value="F_BAR_dom"/>
</dbReference>
<accession>A0AAW1BX48</accession>
<evidence type="ECO:0000259" key="4">
    <source>
        <dbReference type="PROSITE" id="PS51741"/>
    </source>
</evidence>
<dbReference type="EMBL" id="JAOTOJ010000002">
    <property type="protein sequence ID" value="KAK9406097.1"/>
    <property type="molecule type" value="Genomic_DNA"/>
</dbReference>
<comment type="caution">
    <text evidence="5">The sequence shown here is derived from an EMBL/GenBank/DDBJ whole genome shotgun (WGS) entry which is preliminary data.</text>
</comment>
<name>A0AAW1BX48_CROAD</name>
<evidence type="ECO:0000256" key="1">
    <source>
        <dbReference type="ARBA" id="ARBA00023054"/>
    </source>
</evidence>
<evidence type="ECO:0000256" key="3">
    <source>
        <dbReference type="SAM" id="MobiDB-lite"/>
    </source>
</evidence>
<dbReference type="SUPFAM" id="SSF103657">
    <property type="entry name" value="BAR/IMD domain-like"/>
    <property type="match status" value="1"/>
</dbReference>
<dbReference type="AlphaFoldDB" id="A0AAW1BX48"/>
<organism evidence="5 6">
    <name type="scientific">Crotalus adamanteus</name>
    <name type="common">Eastern diamondback rattlesnake</name>
    <dbReference type="NCBI Taxonomy" id="8729"/>
    <lineage>
        <taxon>Eukaryota</taxon>
        <taxon>Metazoa</taxon>
        <taxon>Chordata</taxon>
        <taxon>Craniata</taxon>
        <taxon>Vertebrata</taxon>
        <taxon>Euteleostomi</taxon>
        <taxon>Lepidosauria</taxon>
        <taxon>Squamata</taxon>
        <taxon>Bifurcata</taxon>
        <taxon>Unidentata</taxon>
        <taxon>Episquamata</taxon>
        <taxon>Toxicofera</taxon>
        <taxon>Serpentes</taxon>
        <taxon>Colubroidea</taxon>
        <taxon>Viperidae</taxon>
        <taxon>Crotalinae</taxon>
        <taxon>Crotalus</taxon>
    </lineage>
</organism>
<feature type="region of interest" description="Disordered" evidence="3">
    <location>
        <begin position="1"/>
        <end position="30"/>
    </location>
</feature>
<keyword evidence="6" id="KW-1185">Reference proteome</keyword>